<dbReference type="EMBL" id="JAMQOP010000002">
    <property type="protein sequence ID" value="MDS0299411.1"/>
    <property type="molecule type" value="Genomic_DNA"/>
</dbReference>
<dbReference type="CDD" id="cd00090">
    <property type="entry name" value="HTH_ARSR"/>
    <property type="match status" value="1"/>
</dbReference>
<dbReference type="Pfam" id="PF12840">
    <property type="entry name" value="HTH_20"/>
    <property type="match status" value="1"/>
</dbReference>
<dbReference type="InterPro" id="IPR011991">
    <property type="entry name" value="ArsR-like_HTH"/>
</dbReference>
<dbReference type="Gene3D" id="1.10.10.10">
    <property type="entry name" value="Winged helix-like DNA-binding domain superfamily/Winged helix DNA-binding domain"/>
    <property type="match status" value="1"/>
</dbReference>
<dbReference type="Proteomes" id="UP001257060">
    <property type="component" value="Unassembled WGS sequence"/>
</dbReference>
<dbReference type="InterPro" id="IPR036390">
    <property type="entry name" value="WH_DNA-bd_sf"/>
</dbReference>
<sequence>MSHADAGGLLDLLGDRSVRRILVHTSECPRSASELAAACDVSKPTVYRRLDALEGRDLLARETRYDADGNHYAAYACRLEEVTFGVGADGLAADLDRNRPDDADG</sequence>
<proteinExistence type="predicted"/>
<name>A0ABU2GF24_9EURY</name>
<dbReference type="InterPro" id="IPR036388">
    <property type="entry name" value="WH-like_DNA-bd_sf"/>
</dbReference>
<comment type="caution">
    <text evidence="1">The sequence shown here is derived from an EMBL/GenBank/DDBJ whole genome shotgun (WGS) entry which is preliminary data.</text>
</comment>
<dbReference type="SUPFAM" id="SSF46785">
    <property type="entry name" value="Winged helix' DNA-binding domain"/>
    <property type="match status" value="1"/>
</dbReference>
<reference evidence="1 2" key="1">
    <citation type="submission" date="2022-06" db="EMBL/GenBank/DDBJ databases">
        <title>Halogeometricum sp. a new haloarchaeum isolate from saline soil.</title>
        <authorList>
            <person name="Strakova D."/>
            <person name="Galisteo C."/>
            <person name="Sanchez-Porro C."/>
            <person name="Ventosa A."/>
        </authorList>
    </citation>
    <scope>NUCLEOTIDE SEQUENCE [LARGE SCALE GENOMIC DNA]</scope>
    <source>
        <strain evidence="1 2">S1BR25-6</strain>
    </source>
</reference>
<dbReference type="RefSeq" id="WP_310924271.1">
    <property type="nucleotide sequence ID" value="NZ_JAMQOP010000002.1"/>
</dbReference>
<accession>A0ABU2GF24</accession>
<evidence type="ECO:0000313" key="1">
    <source>
        <dbReference type="EMBL" id="MDS0299411.1"/>
    </source>
</evidence>
<organism evidence="1 2">
    <name type="scientific">Halogeometricum salsisoli</name>
    <dbReference type="NCBI Taxonomy" id="2950536"/>
    <lineage>
        <taxon>Archaea</taxon>
        <taxon>Methanobacteriati</taxon>
        <taxon>Methanobacteriota</taxon>
        <taxon>Stenosarchaea group</taxon>
        <taxon>Halobacteria</taxon>
        <taxon>Halobacteriales</taxon>
        <taxon>Haloferacaceae</taxon>
        <taxon>Halogeometricum</taxon>
    </lineage>
</organism>
<protein>
    <submittedName>
        <fullName evidence="1">Winged helix-turn-helix domain-containing protein</fullName>
    </submittedName>
</protein>
<gene>
    <name evidence="1" type="ORF">NDI76_11725</name>
</gene>
<keyword evidence="2" id="KW-1185">Reference proteome</keyword>
<evidence type="ECO:0000313" key="2">
    <source>
        <dbReference type="Proteomes" id="UP001257060"/>
    </source>
</evidence>